<sequence>MECSKDYALRAKRMEKKRFLQEHFGVAKLLATKAWPCEVHGAQPLDDDKTIRKCYRQMALTLHPDKNKSVGANGTFKLVSQVWTVLSDKAKRAAFDQKCRLWESFKRIIGGIRIPWNSLFDTANLGGKSSEPATQGGLFKLLTGRTDLASGAHTNPTPRPFVPTSYNGLFNSPIGKDIDHMSAISAGHTMSTLLFIETAKLSFFYAEWHFQWTDISFYASGALGLFNRPSVNLKRRHEDSTPLMNEETHFGKTHVVERAVAGSYFHPSWKEEKKGAQESLRKLDEWKVICKKLDERYPSSILNNTGAEVKVKEKEKTINSVKPGPKEIVDSETNNNYITADSEEPLSVSMSVPDPDFHDFDGNRIEDTFGENQVRAAYDDEDGMACYYAFIQCDLKESIPSEDNLAEL</sequence>
<proteinExistence type="predicted"/>
<reference evidence="2 3" key="1">
    <citation type="submission" date="2023-01" db="EMBL/GenBank/DDBJ databases">
        <authorList>
            <person name="Kreplak J."/>
        </authorList>
    </citation>
    <scope>NUCLEOTIDE SEQUENCE [LARGE SCALE GENOMIC DNA]</scope>
</reference>
<accession>A0AAV1A3S7</accession>
<organism evidence="2 3">
    <name type="scientific">Vicia faba</name>
    <name type="common">Broad bean</name>
    <name type="synonym">Faba vulgaris</name>
    <dbReference type="NCBI Taxonomy" id="3906"/>
    <lineage>
        <taxon>Eukaryota</taxon>
        <taxon>Viridiplantae</taxon>
        <taxon>Streptophyta</taxon>
        <taxon>Embryophyta</taxon>
        <taxon>Tracheophyta</taxon>
        <taxon>Spermatophyta</taxon>
        <taxon>Magnoliopsida</taxon>
        <taxon>eudicotyledons</taxon>
        <taxon>Gunneridae</taxon>
        <taxon>Pentapetalae</taxon>
        <taxon>rosids</taxon>
        <taxon>fabids</taxon>
        <taxon>Fabales</taxon>
        <taxon>Fabaceae</taxon>
        <taxon>Papilionoideae</taxon>
        <taxon>50 kb inversion clade</taxon>
        <taxon>NPAAA clade</taxon>
        <taxon>Hologalegina</taxon>
        <taxon>IRL clade</taxon>
        <taxon>Fabeae</taxon>
        <taxon>Vicia</taxon>
    </lineage>
</organism>
<dbReference type="InterPro" id="IPR001623">
    <property type="entry name" value="DnaJ_domain"/>
</dbReference>
<dbReference type="Pfam" id="PF00226">
    <property type="entry name" value="DnaJ"/>
    <property type="match status" value="1"/>
</dbReference>
<dbReference type="CDD" id="cd06257">
    <property type="entry name" value="DnaJ"/>
    <property type="match status" value="1"/>
</dbReference>
<dbReference type="Gene3D" id="1.10.287.110">
    <property type="entry name" value="DnaJ domain"/>
    <property type="match status" value="1"/>
</dbReference>
<evidence type="ECO:0000259" key="1">
    <source>
        <dbReference type="PROSITE" id="PS50076"/>
    </source>
</evidence>
<dbReference type="PANTHER" id="PTHR44137:SF51">
    <property type="entry name" value="MOLECULAR CHAPERONE HSP40_DNAJ FAMILY PROTEIN"/>
    <property type="match status" value="1"/>
</dbReference>
<dbReference type="PANTHER" id="PTHR44137">
    <property type="entry name" value="BNAC03G44070D PROTEIN"/>
    <property type="match status" value="1"/>
</dbReference>
<evidence type="ECO:0000313" key="3">
    <source>
        <dbReference type="Proteomes" id="UP001157006"/>
    </source>
</evidence>
<dbReference type="InterPro" id="IPR024593">
    <property type="entry name" value="DUF3444"/>
</dbReference>
<protein>
    <recommendedName>
        <fullName evidence="1">J domain-containing protein</fullName>
    </recommendedName>
</protein>
<dbReference type="PRINTS" id="PR00625">
    <property type="entry name" value="JDOMAIN"/>
</dbReference>
<feature type="domain" description="J" evidence="1">
    <location>
        <begin position="35"/>
        <end position="99"/>
    </location>
</feature>
<gene>
    <name evidence="2" type="ORF">VFH_III068600</name>
</gene>
<dbReference type="InterPro" id="IPR036869">
    <property type="entry name" value="J_dom_sf"/>
</dbReference>
<dbReference type="AlphaFoldDB" id="A0AAV1A3S7"/>
<keyword evidence="3" id="KW-1185">Reference proteome</keyword>
<name>A0AAV1A3S7_VICFA</name>
<dbReference type="Pfam" id="PF11926">
    <property type="entry name" value="DUF3444"/>
    <property type="match status" value="1"/>
</dbReference>
<evidence type="ECO:0000313" key="2">
    <source>
        <dbReference type="EMBL" id="CAI8603047.1"/>
    </source>
</evidence>
<dbReference type="SMART" id="SM00271">
    <property type="entry name" value="DnaJ"/>
    <property type="match status" value="1"/>
</dbReference>
<dbReference type="EMBL" id="OX451738">
    <property type="protein sequence ID" value="CAI8603047.1"/>
    <property type="molecule type" value="Genomic_DNA"/>
</dbReference>
<dbReference type="Proteomes" id="UP001157006">
    <property type="component" value="Chromosome 3"/>
</dbReference>
<dbReference type="SUPFAM" id="SSF46565">
    <property type="entry name" value="Chaperone J-domain"/>
    <property type="match status" value="1"/>
</dbReference>
<dbReference type="PROSITE" id="PS50076">
    <property type="entry name" value="DNAJ_2"/>
    <property type="match status" value="1"/>
</dbReference>